<feature type="transmembrane region" description="Helical" evidence="2">
    <location>
        <begin position="20"/>
        <end position="38"/>
    </location>
</feature>
<dbReference type="AlphaFoldDB" id="A0A9P0JGX6"/>
<dbReference type="EMBL" id="OU899037">
    <property type="protein sequence ID" value="CAH1737751.1"/>
    <property type="molecule type" value="Genomic_DNA"/>
</dbReference>
<reference evidence="3" key="2">
    <citation type="submission" date="2022-10" db="EMBL/GenBank/DDBJ databases">
        <authorList>
            <consortium name="ENA_rothamsted_submissions"/>
            <consortium name="culmorum"/>
            <person name="King R."/>
        </authorList>
    </citation>
    <scope>NUCLEOTIDE SEQUENCE</scope>
</reference>
<dbReference type="InterPro" id="IPR017853">
    <property type="entry name" value="GH"/>
</dbReference>
<name>A0A9P0JGX6_APHGO</name>
<evidence type="ECO:0000256" key="2">
    <source>
        <dbReference type="SAM" id="Phobius"/>
    </source>
</evidence>
<dbReference type="GO" id="GO:0016798">
    <property type="term" value="F:hydrolase activity, acting on glycosyl bonds"/>
    <property type="evidence" value="ECO:0007669"/>
    <property type="project" value="InterPro"/>
</dbReference>
<dbReference type="Pfam" id="PF03662">
    <property type="entry name" value="Glyco_hydro_79n"/>
    <property type="match status" value="1"/>
</dbReference>
<dbReference type="Proteomes" id="UP001154329">
    <property type="component" value="Chromosome 4"/>
</dbReference>
<evidence type="ECO:0000313" key="4">
    <source>
        <dbReference type="Proteomes" id="UP001154329"/>
    </source>
</evidence>
<organism evidence="3 4">
    <name type="scientific">Aphis gossypii</name>
    <name type="common">Cotton aphid</name>
    <dbReference type="NCBI Taxonomy" id="80765"/>
    <lineage>
        <taxon>Eukaryota</taxon>
        <taxon>Metazoa</taxon>
        <taxon>Ecdysozoa</taxon>
        <taxon>Arthropoda</taxon>
        <taxon>Hexapoda</taxon>
        <taxon>Insecta</taxon>
        <taxon>Pterygota</taxon>
        <taxon>Neoptera</taxon>
        <taxon>Paraneoptera</taxon>
        <taxon>Hemiptera</taxon>
        <taxon>Sternorrhyncha</taxon>
        <taxon>Aphidomorpha</taxon>
        <taxon>Aphidoidea</taxon>
        <taxon>Aphididae</taxon>
        <taxon>Aphidini</taxon>
        <taxon>Aphis</taxon>
        <taxon>Aphis</taxon>
    </lineage>
</organism>
<gene>
    <name evidence="3" type="ORF">APHIGO_LOCUS11217</name>
</gene>
<evidence type="ECO:0000313" key="3">
    <source>
        <dbReference type="EMBL" id="CAH1737751.1"/>
    </source>
</evidence>
<keyword evidence="2" id="KW-1133">Transmembrane helix</keyword>
<dbReference type="GO" id="GO:0031012">
    <property type="term" value="C:extracellular matrix"/>
    <property type="evidence" value="ECO:0007669"/>
    <property type="project" value="TreeGrafter"/>
</dbReference>
<dbReference type="SUPFAM" id="SSF51445">
    <property type="entry name" value="(Trans)glycosidases"/>
    <property type="match status" value="1"/>
</dbReference>
<dbReference type="InterPro" id="IPR005199">
    <property type="entry name" value="Glyco_hydro_79"/>
</dbReference>
<dbReference type="GO" id="GO:0016020">
    <property type="term" value="C:membrane"/>
    <property type="evidence" value="ECO:0007669"/>
    <property type="project" value="InterPro"/>
</dbReference>
<proteinExistence type="inferred from homology"/>
<keyword evidence="2" id="KW-0472">Membrane</keyword>
<dbReference type="PANTHER" id="PTHR46145:SF4">
    <property type="entry name" value="HEPARANASE"/>
    <property type="match status" value="1"/>
</dbReference>
<evidence type="ECO:0000256" key="1">
    <source>
        <dbReference type="ARBA" id="ARBA00009800"/>
    </source>
</evidence>
<sequence>MKNQYKNLDGHESLYASRRLRLIQSPLIVILCFIFLVFSQSNLSQSLSKGERHIFILNPKQPLLHTSSTKFLSFSFDTFSLRKMNELPISDERFINLARLLSPAYIRIGGTSADCLFFNESPPQNSHTQVTSPIDGNHYSNFTFSEEDFLSLYQFTKKSELRMLFDLNVLIRNPDGSWNDSNARQIVEFAKYHEMTLDWQLGNEPNSFKHVFNVDISPQQLAKDYFALRSLLNTSGYNDSILVGPEVDNIKNPINITYQGQYYVKEFLKNDEDCIDYVTWHQYYINGRTAKVQDFIDPKVFNILSKQIKSLQDVIDGVGKKIPMWLSETSTAFGGGARNISDRFVAGFLFLDKLGYSASEGLQVVIRQSFFNGHYAMVGPDLNPNAVWWVSVFYKEFVSNKVLKLATINNFGNVRLYAHCTPEKSLVNRVPAVTVFGMNLHNYSVNISIQGYKSTPKITIFMYALTSDDLQSRTIKLNGKDLNLLFNGDLPPFKPVILKIGKFITLPAHSMVFIVMHGIDIPACFT</sequence>
<comment type="similarity">
    <text evidence="1">Belongs to the glycosyl hydrolase 79 family.</text>
</comment>
<keyword evidence="4" id="KW-1185">Reference proteome</keyword>
<evidence type="ECO:0008006" key="5">
    <source>
        <dbReference type="Google" id="ProtNLM"/>
    </source>
</evidence>
<dbReference type="Gene3D" id="3.20.20.80">
    <property type="entry name" value="Glycosidases"/>
    <property type="match status" value="1"/>
</dbReference>
<accession>A0A9P0JGX6</accession>
<keyword evidence="2" id="KW-0812">Transmembrane</keyword>
<dbReference type="PANTHER" id="PTHR46145">
    <property type="entry name" value="HEPARANASE"/>
    <property type="match status" value="1"/>
</dbReference>
<protein>
    <recommendedName>
        <fullName evidence="5">Heparanase</fullName>
    </recommendedName>
</protein>
<reference evidence="3" key="1">
    <citation type="submission" date="2022-02" db="EMBL/GenBank/DDBJ databases">
        <authorList>
            <person name="King R."/>
        </authorList>
    </citation>
    <scope>NUCLEOTIDE SEQUENCE</scope>
</reference>
<dbReference type="GO" id="GO:0005615">
    <property type="term" value="C:extracellular space"/>
    <property type="evidence" value="ECO:0007669"/>
    <property type="project" value="TreeGrafter"/>
</dbReference>